<dbReference type="PANTHER" id="PTHR47381">
    <property type="entry name" value="ALPHA/BETA-HYDROLASES SUPERFAMILY PROTEIN"/>
    <property type="match status" value="1"/>
</dbReference>
<dbReference type="Gene3D" id="3.40.50.1820">
    <property type="entry name" value="alpha/beta hydrolase"/>
    <property type="match status" value="1"/>
</dbReference>
<feature type="domain" description="AB hydrolase-1" evidence="1">
    <location>
        <begin position="86"/>
        <end position="298"/>
    </location>
</feature>
<dbReference type="SUPFAM" id="SSF53474">
    <property type="entry name" value="alpha/beta-Hydrolases"/>
    <property type="match status" value="1"/>
</dbReference>
<dbReference type="InterPro" id="IPR029058">
    <property type="entry name" value="AB_hydrolase_fold"/>
</dbReference>
<name>A0ABR4P959_9HELO</name>
<dbReference type="Proteomes" id="UP001629113">
    <property type="component" value="Unassembled WGS sequence"/>
</dbReference>
<sequence length="316" mass="35637">MLEPRFTLPTSTPRSSKTPLVISGLQLYVYGLEELATHSEEEEEDGPVVDIAVLYLAHNRTRTYLVTEGIAHEVLHRYRSDGRAKRRELIAVTFNMRNHGDRETSSGANRTWKDGNEAHGVDLMSLIDGSALDFKLVMSYLPAYLPQCRSFYNIMGGVSLGAHTAWRMAALVPGKIDAFFMVVGCPNLTALMLSRLGIDPEQLSTTPEELYKVSYDDLTQVMTEQQRKRWPRVLSQLVSEQDRLVDEAFPPVPVLLMGGKQDRLVPVRHTRAWVRQRRGRAEVELFVQDNTGHSCTEEMVGRVSAWLSGLLLLLAR</sequence>
<evidence type="ECO:0000259" key="1">
    <source>
        <dbReference type="Pfam" id="PF12697"/>
    </source>
</evidence>
<reference evidence="2 3" key="1">
    <citation type="submission" date="2024-06" db="EMBL/GenBank/DDBJ databases">
        <title>Complete genome of Phlyctema vagabunda strain 19-DSS-EL-015.</title>
        <authorList>
            <person name="Fiorenzani C."/>
        </authorList>
    </citation>
    <scope>NUCLEOTIDE SEQUENCE [LARGE SCALE GENOMIC DNA]</scope>
    <source>
        <strain evidence="2 3">19-DSS-EL-015</strain>
    </source>
</reference>
<accession>A0ABR4P959</accession>
<keyword evidence="3" id="KW-1185">Reference proteome</keyword>
<dbReference type="Pfam" id="PF12697">
    <property type="entry name" value="Abhydrolase_6"/>
    <property type="match status" value="1"/>
</dbReference>
<gene>
    <name evidence="2" type="ORF">PVAG01_08351</name>
</gene>
<evidence type="ECO:0000313" key="2">
    <source>
        <dbReference type="EMBL" id="KAL3419853.1"/>
    </source>
</evidence>
<dbReference type="PANTHER" id="PTHR47381:SF3">
    <property type="entry name" value="ALPHA_BETA-HYDROLASES SUPERFAMILY PROTEIN"/>
    <property type="match status" value="1"/>
</dbReference>
<comment type="caution">
    <text evidence="2">The sequence shown here is derived from an EMBL/GenBank/DDBJ whole genome shotgun (WGS) entry which is preliminary data.</text>
</comment>
<protein>
    <recommendedName>
        <fullName evidence="1">AB hydrolase-1 domain-containing protein</fullName>
    </recommendedName>
</protein>
<dbReference type="InterPro" id="IPR000073">
    <property type="entry name" value="AB_hydrolase_1"/>
</dbReference>
<evidence type="ECO:0000313" key="3">
    <source>
        <dbReference type="Proteomes" id="UP001629113"/>
    </source>
</evidence>
<dbReference type="EMBL" id="JBFCZG010000007">
    <property type="protein sequence ID" value="KAL3419853.1"/>
    <property type="molecule type" value="Genomic_DNA"/>
</dbReference>
<proteinExistence type="predicted"/>
<organism evidence="2 3">
    <name type="scientific">Phlyctema vagabunda</name>
    <dbReference type="NCBI Taxonomy" id="108571"/>
    <lineage>
        <taxon>Eukaryota</taxon>
        <taxon>Fungi</taxon>
        <taxon>Dikarya</taxon>
        <taxon>Ascomycota</taxon>
        <taxon>Pezizomycotina</taxon>
        <taxon>Leotiomycetes</taxon>
        <taxon>Helotiales</taxon>
        <taxon>Dermateaceae</taxon>
        <taxon>Phlyctema</taxon>
    </lineage>
</organism>